<keyword evidence="3" id="KW-0812">Transmembrane</keyword>
<keyword evidence="6" id="KW-1185">Reference proteome</keyword>
<keyword evidence="1" id="KW-0328">Glycosyltransferase</keyword>
<gene>
    <name evidence="5" type="ORF">JOF56_007390</name>
</gene>
<keyword evidence="2" id="KW-0808">Transferase</keyword>
<evidence type="ECO:0000259" key="4">
    <source>
        <dbReference type="Pfam" id="PF00905"/>
    </source>
</evidence>
<name>A0ABS4TST1_9PSEU</name>
<keyword evidence="5" id="KW-0645">Protease</keyword>
<dbReference type="Pfam" id="PF00905">
    <property type="entry name" value="Transpeptidase"/>
    <property type="match status" value="1"/>
</dbReference>
<dbReference type="SUPFAM" id="SSF56601">
    <property type="entry name" value="beta-lactamase/transpeptidase-like"/>
    <property type="match status" value="1"/>
</dbReference>
<accession>A0ABS4TST1</accession>
<feature type="transmembrane region" description="Helical" evidence="3">
    <location>
        <begin position="35"/>
        <end position="55"/>
    </location>
</feature>
<dbReference type="EMBL" id="JAGINW010000001">
    <property type="protein sequence ID" value="MBP2327005.1"/>
    <property type="molecule type" value="Genomic_DNA"/>
</dbReference>
<dbReference type="PANTHER" id="PTHR32282:SF34">
    <property type="entry name" value="PENICILLIN-BINDING PROTEIN 1A"/>
    <property type="match status" value="1"/>
</dbReference>
<evidence type="ECO:0000313" key="5">
    <source>
        <dbReference type="EMBL" id="MBP2327005.1"/>
    </source>
</evidence>
<evidence type="ECO:0000256" key="1">
    <source>
        <dbReference type="ARBA" id="ARBA00022676"/>
    </source>
</evidence>
<keyword evidence="3" id="KW-0472">Membrane</keyword>
<dbReference type="GO" id="GO:0004180">
    <property type="term" value="F:carboxypeptidase activity"/>
    <property type="evidence" value="ECO:0007669"/>
    <property type="project" value="UniProtKB-KW"/>
</dbReference>
<dbReference type="Gene3D" id="3.40.710.10">
    <property type="entry name" value="DD-peptidase/beta-lactamase superfamily"/>
    <property type="match status" value="1"/>
</dbReference>
<organism evidence="5 6">
    <name type="scientific">Kibdelosporangium banguiense</name>
    <dbReference type="NCBI Taxonomy" id="1365924"/>
    <lineage>
        <taxon>Bacteria</taxon>
        <taxon>Bacillati</taxon>
        <taxon>Actinomycetota</taxon>
        <taxon>Actinomycetes</taxon>
        <taxon>Pseudonocardiales</taxon>
        <taxon>Pseudonocardiaceae</taxon>
        <taxon>Kibdelosporangium</taxon>
    </lineage>
</organism>
<dbReference type="InterPro" id="IPR001460">
    <property type="entry name" value="PCN-bd_Tpept"/>
</dbReference>
<sequence>MNTIVTIDPNQVTGDDPAYSPRRLALGVGVSKRNIGYVVVAVLLVAGLVVAYFALQDPDPGQAAPQPKPVLFTWSDGSELRPDTASAKLLVEQAKRELDAAGITADTLSHKGYTVGLTLERAAQERGERILNEARQGQPGNLRMALVAVDPRTGRIVALNGYQAEKAEFDYTRAWQNPGSTFMPFDLVALLQKGKGLGEVYDGSSPRAFGKNCGTEGAKCLEVSNTDNNACGKHCSVARAMELSVNTVFADIAYNEVGTLAVARAAIDAGIPPNVGIKKIPLEGEAGVAPNIAIALGGDVYQARPVDIASAYATFAANGTKRAPHMVAKVTDPTTNQIVLANTEAQAAGKPAFDEDVPDLNAKIARNVTEALLPAAAKFPCAGNRPCAGKAGVHGCTAVEGKTKKSDNCATWMTGYTPQLSASVWLGTDDNSALRDKTGAVLDSTLAAQAWQKFMNEYLQGQPVEQFPAYVAIGKSPAEAVIPAR</sequence>
<protein>
    <submittedName>
        <fullName evidence="5">Membrane peptidoglycan carboxypeptidase</fullName>
    </submittedName>
</protein>
<keyword evidence="5" id="KW-0378">Hydrolase</keyword>
<dbReference type="PANTHER" id="PTHR32282">
    <property type="entry name" value="BINDING PROTEIN TRANSPEPTIDASE, PUTATIVE-RELATED"/>
    <property type="match status" value="1"/>
</dbReference>
<evidence type="ECO:0000313" key="6">
    <source>
        <dbReference type="Proteomes" id="UP001519332"/>
    </source>
</evidence>
<dbReference type="RefSeq" id="WP_209644008.1">
    <property type="nucleotide sequence ID" value="NZ_JAGINW010000001.1"/>
</dbReference>
<proteinExistence type="predicted"/>
<keyword evidence="5" id="KW-0121">Carboxypeptidase</keyword>
<comment type="caution">
    <text evidence="5">The sequence shown here is derived from an EMBL/GenBank/DDBJ whole genome shotgun (WGS) entry which is preliminary data.</text>
</comment>
<feature type="domain" description="Penicillin-binding protein transpeptidase" evidence="4">
    <location>
        <begin position="144"/>
        <end position="425"/>
    </location>
</feature>
<dbReference type="InterPro" id="IPR012338">
    <property type="entry name" value="Beta-lactam/transpept-like"/>
</dbReference>
<evidence type="ECO:0000256" key="2">
    <source>
        <dbReference type="ARBA" id="ARBA00022679"/>
    </source>
</evidence>
<dbReference type="InterPro" id="IPR050396">
    <property type="entry name" value="Glycosyltr_51/Transpeptidase"/>
</dbReference>
<reference evidence="5 6" key="1">
    <citation type="submission" date="2021-03" db="EMBL/GenBank/DDBJ databases">
        <title>Sequencing the genomes of 1000 actinobacteria strains.</title>
        <authorList>
            <person name="Klenk H.-P."/>
        </authorList>
    </citation>
    <scope>NUCLEOTIDE SEQUENCE [LARGE SCALE GENOMIC DNA]</scope>
    <source>
        <strain evidence="5 6">DSM 46670</strain>
    </source>
</reference>
<keyword evidence="3" id="KW-1133">Transmembrane helix</keyword>
<dbReference type="Proteomes" id="UP001519332">
    <property type="component" value="Unassembled WGS sequence"/>
</dbReference>
<evidence type="ECO:0000256" key="3">
    <source>
        <dbReference type="SAM" id="Phobius"/>
    </source>
</evidence>